<dbReference type="Proteomes" id="UP001190700">
    <property type="component" value="Unassembled WGS sequence"/>
</dbReference>
<comment type="caution">
    <text evidence="1">The sequence shown here is derived from an EMBL/GenBank/DDBJ whole genome shotgun (WGS) entry which is preliminary data.</text>
</comment>
<dbReference type="EMBL" id="LGRX02021600">
    <property type="protein sequence ID" value="KAK3256501.1"/>
    <property type="molecule type" value="Genomic_DNA"/>
</dbReference>
<reference evidence="1 2" key="1">
    <citation type="journal article" date="2015" name="Genome Biol. Evol.">
        <title>Comparative Genomics of a Bacterivorous Green Alga Reveals Evolutionary Causalities and Consequences of Phago-Mixotrophic Mode of Nutrition.</title>
        <authorList>
            <person name="Burns J.A."/>
            <person name="Paasch A."/>
            <person name="Narechania A."/>
            <person name="Kim E."/>
        </authorList>
    </citation>
    <scope>NUCLEOTIDE SEQUENCE [LARGE SCALE GENOMIC DNA]</scope>
    <source>
        <strain evidence="1 2">PLY_AMNH</strain>
    </source>
</reference>
<evidence type="ECO:0000313" key="2">
    <source>
        <dbReference type="Proteomes" id="UP001190700"/>
    </source>
</evidence>
<sequence length="94" mass="11000">LTNPISYDIMFIRFEELFDQAHNFIRYVCERTGRLHDYDKMVESFPKKRERHSKPNFCVQDTLYASLQSRLDSLPPCFIRRAGEGSISPLNADG</sequence>
<evidence type="ECO:0000313" key="1">
    <source>
        <dbReference type="EMBL" id="KAK3256501.1"/>
    </source>
</evidence>
<keyword evidence="2" id="KW-1185">Reference proteome</keyword>
<protein>
    <submittedName>
        <fullName evidence="1">Uncharacterized protein</fullName>
    </submittedName>
</protein>
<feature type="non-terminal residue" evidence="1">
    <location>
        <position position="1"/>
    </location>
</feature>
<gene>
    <name evidence="1" type="ORF">CYMTET_34367</name>
</gene>
<organism evidence="1 2">
    <name type="scientific">Cymbomonas tetramitiformis</name>
    <dbReference type="NCBI Taxonomy" id="36881"/>
    <lineage>
        <taxon>Eukaryota</taxon>
        <taxon>Viridiplantae</taxon>
        <taxon>Chlorophyta</taxon>
        <taxon>Pyramimonadophyceae</taxon>
        <taxon>Pyramimonadales</taxon>
        <taxon>Pyramimonadaceae</taxon>
        <taxon>Cymbomonas</taxon>
    </lineage>
</organism>
<name>A0AAE0KPX6_9CHLO</name>
<proteinExistence type="predicted"/>
<dbReference type="AlphaFoldDB" id="A0AAE0KPX6"/>
<accession>A0AAE0KPX6</accession>